<accession>C8X7D2</accession>
<evidence type="ECO:0000256" key="1">
    <source>
        <dbReference type="SAM" id="Phobius"/>
    </source>
</evidence>
<keyword evidence="1" id="KW-1133">Transmembrane helix</keyword>
<dbReference type="EMBL" id="CP001737">
    <property type="protein sequence ID" value="ACV77001.1"/>
    <property type="molecule type" value="Genomic_DNA"/>
</dbReference>
<dbReference type="HOGENOM" id="CLU_1675991_0_0_11"/>
<dbReference type="InParanoid" id="C8X7D2"/>
<dbReference type="InterPro" id="IPR021994">
    <property type="entry name" value="DUF3592"/>
</dbReference>
<keyword evidence="1" id="KW-0812">Transmembrane</keyword>
<protein>
    <recommendedName>
        <fullName evidence="2">DUF3592 domain-containing protein</fullName>
    </recommendedName>
</protein>
<feature type="domain" description="DUF3592" evidence="2">
    <location>
        <begin position="44"/>
        <end position="118"/>
    </location>
</feature>
<evidence type="ECO:0000313" key="4">
    <source>
        <dbReference type="Proteomes" id="UP000002218"/>
    </source>
</evidence>
<keyword evidence="1" id="KW-0472">Membrane</keyword>
<dbReference type="OrthoDB" id="3536775at2"/>
<name>C8X7D2_NAKMY</name>
<dbReference type="KEGG" id="nml:Namu_0586"/>
<dbReference type="Proteomes" id="UP000002218">
    <property type="component" value="Chromosome"/>
</dbReference>
<dbReference type="Pfam" id="PF12158">
    <property type="entry name" value="DUF3592"/>
    <property type="match status" value="1"/>
</dbReference>
<dbReference type="AlphaFoldDB" id="C8X7D2"/>
<evidence type="ECO:0000259" key="2">
    <source>
        <dbReference type="Pfam" id="PF12158"/>
    </source>
</evidence>
<reference evidence="3 4" key="2">
    <citation type="journal article" date="2010" name="Stand. Genomic Sci.">
        <title>Complete genome sequence of Nakamurella multipartita type strain (Y-104).</title>
        <authorList>
            <person name="Tice H."/>
            <person name="Mayilraj S."/>
            <person name="Sims D."/>
            <person name="Lapidus A."/>
            <person name="Nolan M."/>
            <person name="Lucas S."/>
            <person name="Glavina Del Rio T."/>
            <person name="Copeland A."/>
            <person name="Cheng J.F."/>
            <person name="Meincke L."/>
            <person name="Bruce D."/>
            <person name="Goodwin L."/>
            <person name="Pitluck S."/>
            <person name="Ivanova N."/>
            <person name="Mavromatis K."/>
            <person name="Ovchinnikova G."/>
            <person name="Pati A."/>
            <person name="Chen A."/>
            <person name="Palaniappan K."/>
            <person name="Land M."/>
            <person name="Hauser L."/>
            <person name="Chang Y.J."/>
            <person name="Jeffries C.D."/>
            <person name="Detter J.C."/>
            <person name="Brettin T."/>
            <person name="Rohde M."/>
            <person name="Goker M."/>
            <person name="Bristow J."/>
            <person name="Eisen J.A."/>
            <person name="Markowitz V."/>
            <person name="Hugenholtz P."/>
            <person name="Kyrpides N.C."/>
            <person name="Klenk H.P."/>
            <person name="Chen F."/>
        </authorList>
    </citation>
    <scope>NUCLEOTIDE SEQUENCE [LARGE SCALE GENOMIC DNA]</scope>
    <source>
        <strain evidence="4">ATCC 700099 / DSM 44233 / CIP 104796 / JCM 9543 / NBRC 105858 / Y-104</strain>
    </source>
</reference>
<evidence type="ECO:0000313" key="3">
    <source>
        <dbReference type="EMBL" id="ACV77001.1"/>
    </source>
</evidence>
<gene>
    <name evidence="3" type="ordered locus">Namu_0586</name>
</gene>
<reference evidence="4" key="1">
    <citation type="submission" date="2009-09" db="EMBL/GenBank/DDBJ databases">
        <title>The complete genome of Nakamurella multipartita DSM 44233.</title>
        <authorList>
            <consortium name="US DOE Joint Genome Institute (JGI-PGF)"/>
            <person name="Lucas S."/>
            <person name="Copeland A."/>
            <person name="Lapidus A."/>
            <person name="Glavina del Rio T."/>
            <person name="Dalin E."/>
            <person name="Tice H."/>
            <person name="Bruce D."/>
            <person name="Goodwin L."/>
            <person name="Pitluck S."/>
            <person name="Kyrpides N."/>
            <person name="Mavromatis K."/>
            <person name="Ivanova N."/>
            <person name="Ovchinnikova G."/>
            <person name="Sims D."/>
            <person name="Meincke L."/>
            <person name="Brettin T."/>
            <person name="Detter J.C."/>
            <person name="Han C."/>
            <person name="Larimer F."/>
            <person name="Land M."/>
            <person name="Hauser L."/>
            <person name="Markowitz V."/>
            <person name="Cheng J.-F."/>
            <person name="Hugenholtz P."/>
            <person name="Woyke T."/>
            <person name="Wu D."/>
            <person name="Klenk H.-P."/>
            <person name="Eisen J.A."/>
        </authorList>
    </citation>
    <scope>NUCLEOTIDE SEQUENCE [LARGE SCALE GENOMIC DNA]</scope>
    <source>
        <strain evidence="4">ATCC 700099 / DSM 44233 / CIP 104796 / JCM 9543 / NBRC 105858 / Y-104</strain>
    </source>
</reference>
<keyword evidence="4" id="KW-1185">Reference proteome</keyword>
<sequence precursor="true">MPDWLSLVLAMVPIVLAAAFGTRQVIYSKRAREWPAVPSGWVRAQGVVVDEQALGRRRPAKDGTAQRIRRPVITFRAADGREITFTSRIRAAGTPGVGSLVEVYHDPFDPTMASIAPQSLPNVVPALGLAEKWVVVNIWIMVVVIGVIIGLVVLHRS</sequence>
<dbReference type="RefSeq" id="WP_015745918.1">
    <property type="nucleotide sequence ID" value="NC_013235.1"/>
</dbReference>
<feature type="transmembrane region" description="Helical" evidence="1">
    <location>
        <begin position="133"/>
        <end position="154"/>
    </location>
</feature>
<organism evidence="3 4">
    <name type="scientific">Nakamurella multipartita (strain ATCC 700099 / DSM 44233 / CIP 104796 / JCM 9543 / NBRC 105858 / Y-104)</name>
    <name type="common">Microsphaera multipartita</name>
    <dbReference type="NCBI Taxonomy" id="479431"/>
    <lineage>
        <taxon>Bacteria</taxon>
        <taxon>Bacillati</taxon>
        <taxon>Actinomycetota</taxon>
        <taxon>Actinomycetes</taxon>
        <taxon>Nakamurellales</taxon>
        <taxon>Nakamurellaceae</taxon>
        <taxon>Nakamurella</taxon>
    </lineage>
</organism>
<proteinExistence type="predicted"/>
<dbReference type="STRING" id="479431.Namu_0586"/>